<dbReference type="SUPFAM" id="SSF48208">
    <property type="entry name" value="Six-hairpin glycosidases"/>
    <property type="match status" value="1"/>
</dbReference>
<keyword evidence="3" id="KW-0732">Signal</keyword>
<gene>
    <name evidence="4" type="primary">treA</name>
    <name evidence="4" type="ORF">QTN47_12805</name>
</gene>
<comment type="caution">
    <text evidence="4">The sequence shown here is derived from an EMBL/GenBank/DDBJ whole genome shotgun (WGS) entry which is preliminary data.</text>
</comment>
<feature type="chain" id="PRO_5047419228" evidence="3">
    <location>
        <begin position="23"/>
        <end position="523"/>
    </location>
</feature>
<dbReference type="PANTHER" id="PTHR23403">
    <property type="entry name" value="TREHALASE"/>
    <property type="match status" value="1"/>
</dbReference>
<dbReference type="NCBIfam" id="NF009773">
    <property type="entry name" value="PRK13270.1"/>
    <property type="match status" value="1"/>
</dbReference>
<dbReference type="Proteomes" id="UP001560573">
    <property type="component" value="Unassembled WGS sequence"/>
</dbReference>
<dbReference type="InterPro" id="IPR018232">
    <property type="entry name" value="Glyco_hydro_37_CS"/>
</dbReference>
<evidence type="ECO:0000313" key="4">
    <source>
        <dbReference type="EMBL" id="MEX6688385.1"/>
    </source>
</evidence>
<dbReference type="NCBIfam" id="NF009774">
    <property type="entry name" value="PRK13271.1"/>
    <property type="match status" value="1"/>
</dbReference>
<proteinExistence type="predicted"/>
<accession>A0ABV3ZFL4</accession>
<dbReference type="InterPro" id="IPR012341">
    <property type="entry name" value="6hp_glycosidase-like_sf"/>
</dbReference>
<name>A0ABV3ZFL4_9BACT</name>
<dbReference type="Pfam" id="PF01204">
    <property type="entry name" value="Trehalase"/>
    <property type="match status" value="1"/>
</dbReference>
<keyword evidence="2" id="KW-0326">Glycosidase</keyword>
<dbReference type="PANTHER" id="PTHR23403:SF1">
    <property type="entry name" value="TREHALASE"/>
    <property type="match status" value="1"/>
</dbReference>
<dbReference type="InterPro" id="IPR008928">
    <property type="entry name" value="6-hairpin_glycosidase_sf"/>
</dbReference>
<organism evidence="4 5">
    <name type="scientific">Danxiaibacter flavus</name>
    <dbReference type="NCBI Taxonomy" id="3049108"/>
    <lineage>
        <taxon>Bacteria</taxon>
        <taxon>Pseudomonadati</taxon>
        <taxon>Bacteroidota</taxon>
        <taxon>Chitinophagia</taxon>
        <taxon>Chitinophagales</taxon>
        <taxon>Chitinophagaceae</taxon>
        <taxon>Danxiaibacter</taxon>
    </lineage>
</organism>
<dbReference type="InterPro" id="IPR001661">
    <property type="entry name" value="Glyco_hydro_37"/>
</dbReference>
<feature type="signal peptide" evidence="3">
    <location>
        <begin position="1"/>
        <end position="22"/>
    </location>
</feature>
<sequence>MKKTTFCTILQLLTLTTFSQMPATPDKIYGELFVDVQMGRVFPDNKTFVDCVPKKDPATIVAEYKKIRSNPAIRFSLQKFVEGNFELPANPADKYQSDKNADVQTHIKQLWQVLSRNPDTEVKGSSLLPLPNPYIVPGGRFREVYYWDSYFTMLGLQESGETAMIENIINNFSYLISQYGHIPNGNRTYYLSRSQPPYFSLMLGLLAEKKGDMVYAQYLRALQAEYDYYMDKTAKTKHVVKMPDGSMLNRYYDQDGIPRQEAYKEDVEVADSALKLLSPAIQQDAERKNVYRHLRSTAESGWDFSSRWFADGQSMYTIQTTNLIPVDLNSLLYTLELTLSKAYKASGNLLQANLYSQLATKRKNAINKYLYNSEDGWYYDYNITEKKQQNEMTIAAMSAFFSEVAPKEYAAKAAAIVESKFLKDGGVLTTLKNTGQQWDAPNGWAPLQWVTIKGLENYGQDKLAKEISSRWIALNTKVYKATGKLMEKYNVEDTQKEAGGGEYPSQDGFGWTNGVLLKLLSRQ</sequence>
<keyword evidence="5" id="KW-1185">Reference proteome</keyword>
<dbReference type="PROSITE" id="PS00928">
    <property type="entry name" value="TREHALASE_2"/>
    <property type="match status" value="1"/>
</dbReference>
<dbReference type="PRINTS" id="PR00744">
    <property type="entry name" value="GLHYDRLASE37"/>
</dbReference>
<reference evidence="4 5" key="1">
    <citation type="submission" date="2023-07" db="EMBL/GenBank/DDBJ databases">
        <authorList>
            <person name="Lian W.-H."/>
        </authorList>
    </citation>
    <scope>NUCLEOTIDE SEQUENCE [LARGE SCALE GENOMIC DNA]</scope>
    <source>
        <strain evidence="4 5">SYSU DXS3180</strain>
    </source>
</reference>
<dbReference type="EMBL" id="JAULBC010000004">
    <property type="protein sequence ID" value="MEX6688385.1"/>
    <property type="molecule type" value="Genomic_DNA"/>
</dbReference>
<evidence type="ECO:0000256" key="3">
    <source>
        <dbReference type="SAM" id="SignalP"/>
    </source>
</evidence>
<keyword evidence="1" id="KW-0378">Hydrolase</keyword>
<evidence type="ECO:0000256" key="2">
    <source>
        <dbReference type="ARBA" id="ARBA00023295"/>
    </source>
</evidence>
<dbReference type="Gene3D" id="1.50.10.10">
    <property type="match status" value="1"/>
</dbReference>
<evidence type="ECO:0000313" key="5">
    <source>
        <dbReference type="Proteomes" id="UP001560573"/>
    </source>
</evidence>
<evidence type="ECO:0000256" key="1">
    <source>
        <dbReference type="ARBA" id="ARBA00022801"/>
    </source>
</evidence>
<dbReference type="RefSeq" id="WP_369329796.1">
    <property type="nucleotide sequence ID" value="NZ_JAULBC010000004.1"/>
</dbReference>
<protein>
    <submittedName>
        <fullName evidence="4">Alpha,alpha-trehalase TreA</fullName>
    </submittedName>
</protein>
<dbReference type="PROSITE" id="PS00927">
    <property type="entry name" value="TREHALASE_1"/>
    <property type="match status" value="1"/>
</dbReference>